<organism evidence="1 2">
    <name type="scientific">Paraoerskovia sediminicola</name>
    <dbReference type="NCBI Taxonomy" id="1138587"/>
    <lineage>
        <taxon>Bacteria</taxon>
        <taxon>Bacillati</taxon>
        <taxon>Actinomycetota</taxon>
        <taxon>Actinomycetes</taxon>
        <taxon>Micrococcales</taxon>
        <taxon>Cellulomonadaceae</taxon>
        <taxon>Paraoerskovia</taxon>
    </lineage>
</organism>
<evidence type="ECO:0000313" key="1">
    <source>
        <dbReference type="EMBL" id="BDZ42876.1"/>
    </source>
</evidence>
<sequence length="114" mass="12072">MSAEVDSRGMADVVHVRSALPHHEYLALARRMDWLVVTDATTHGTFSRNPYLPSKYADYRGAGAKIWGIVEPGSVLSTESLDATSLIGDAAGARRALDLVVGAAHDDADHGAGD</sequence>
<gene>
    <name evidence="1" type="ORF">GCM10025865_21750</name>
</gene>
<dbReference type="EMBL" id="AP027729">
    <property type="protein sequence ID" value="BDZ42876.1"/>
    <property type="molecule type" value="Genomic_DNA"/>
</dbReference>
<keyword evidence="2" id="KW-1185">Reference proteome</keyword>
<dbReference type="Proteomes" id="UP001321475">
    <property type="component" value="Chromosome"/>
</dbReference>
<proteinExistence type="predicted"/>
<name>A0ABN6XDD4_9CELL</name>
<protein>
    <submittedName>
        <fullName evidence="1">Uncharacterized protein</fullName>
    </submittedName>
</protein>
<evidence type="ECO:0000313" key="2">
    <source>
        <dbReference type="Proteomes" id="UP001321475"/>
    </source>
</evidence>
<reference evidence="2" key="1">
    <citation type="journal article" date="2019" name="Int. J. Syst. Evol. Microbiol.">
        <title>The Global Catalogue of Microorganisms (GCM) 10K type strain sequencing project: providing services to taxonomists for standard genome sequencing and annotation.</title>
        <authorList>
            <consortium name="The Broad Institute Genomics Platform"/>
            <consortium name="The Broad Institute Genome Sequencing Center for Infectious Disease"/>
            <person name="Wu L."/>
            <person name="Ma J."/>
        </authorList>
    </citation>
    <scope>NUCLEOTIDE SEQUENCE [LARGE SCALE GENOMIC DNA]</scope>
    <source>
        <strain evidence="2">NBRC 108565</strain>
    </source>
</reference>
<accession>A0ABN6XDD4</accession>